<keyword evidence="5 6" id="KW-0472">Membrane</keyword>
<reference evidence="7 8" key="1">
    <citation type="journal article" date="2020" name="ISME J.">
        <title>Uncovering the hidden diversity of litter-decomposition mechanisms in mushroom-forming fungi.</title>
        <authorList>
            <person name="Floudas D."/>
            <person name="Bentzer J."/>
            <person name="Ahren D."/>
            <person name="Johansson T."/>
            <person name="Persson P."/>
            <person name="Tunlid A."/>
        </authorList>
    </citation>
    <scope>NUCLEOTIDE SEQUENCE [LARGE SCALE GENOMIC DNA]</scope>
    <source>
        <strain evidence="7 8">CBS 101986</strain>
    </source>
</reference>
<organism evidence="7 8">
    <name type="scientific">Psilocybe cf. subviscida</name>
    <dbReference type="NCBI Taxonomy" id="2480587"/>
    <lineage>
        <taxon>Eukaryota</taxon>
        <taxon>Fungi</taxon>
        <taxon>Dikarya</taxon>
        <taxon>Basidiomycota</taxon>
        <taxon>Agaricomycotina</taxon>
        <taxon>Agaricomycetes</taxon>
        <taxon>Agaricomycetidae</taxon>
        <taxon>Agaricales</taxon>
        <taxon>Agaricineae</taxon>
        <taxon>Strophariaceae</taxon>
        <taxon>Psilocybe</taxon>
    </lineage>
</organism>
<evidence type="ECO:0000256" key="1">
    <source>
        <dbReference type="ARBA" id="ARBA00004141"/>
    </source>
</evidence>
<evidence type="ECO:0000313" key="7">
    <source>
        <dbReference type="EMBL" id="KAF5319621.1"/>
    </source>
</evidence>
<name>A0A8H5BB48_9AGAR</name>
<keyword evidence="8" id="KW-1185">Reference proteome</keyword>
<feature type="transmembrane region" description="Helical" evidence="6">
    <location>
        <begin position="110"/>
        <end position="130"/>
    </location>
</feature>
<evidence type="ECO:0000256" key="6">
    <source>
        <dbReference type="SAM" id="Phobius"/>
    </source>
</evidence>
<keyword evidence="4 6" id="KW-1133">Transmembrane helix</keyword>
<dbReference type="Proteomes" id="UP000567179">
    <property type="component" value="Unassembled WGS sequence"/>
</dbReference>
<dbReference type="AlphaFoldDB" id="A0A8H5BB48"/>
<comment type="subcellular location">
    <subcellularLocation>
        <location evidence="1">Membrane</location>
        <topology evidence="1">Multi-pass membrane protein</topology>
    </subcellularLocation>
</comment>
<dbReference type="InterPro" id="IPR002293">
    <property type="entry name" value="AA/rel_permease1"/>
</dbReference>
<dbReference type="EMBL" id="JAACJJ010000029">
    <property type="protein sequence ID" value="KAF5319621.1"/>
    <property type="molecule type" value="Genomic_DNA"/>
</dbReference>
<evidence type="ECO:0000256" key="4">
    <source>
        <dbReference type="ARBA" id="ARBA00022989"/>
    </source>
</evidence>
<keyword evidence="2" id="KW-0813">Transport</keyword>
<feature type="transmembrane region" description="Helical" evidence="6">
    <location>
        <begin position="37"/>
        <end position="63"/>
    </location>
</feature>
<dbReference type="GO" id="GO:0016020">
    <property type="term" value="C:membrane"/>
    <property type="evidence" value="ECO:0007669"/>
    <property type="project" value="UniProtKB-SubCell"/>
</dbReference>
<feature type="transmembrane region" description="Helical" evidence="6">
    <location>
        <begin position="75"/>
        <end position="98"/>
    </location>
</feature>
<sequence length="140" mass="15125">MRLRSTTWHDGSRPSEKFGLHAHSASFLGLPSLGSSVAFVAATSIATIGLYISYVIPIALRVVYRDQFVHGPFQLSAFSLPIATAAVLWIIFISVIFILPQVNPVDSQTFNYALVAVGVVIVYSVGFWPLESGSPALSNK</sequence>
<protein>
    <submittedName>
        <fullName evidence="7">Uncharacterized protein</fullName>
    </submittedName>
</protein>
<dbReference type="PANTHER" id="PTHR45649:SF26">
    <property type="entry name" value="OS04G0435100 PROTEIN"/>
    <property type="match status" value="1"/>
</dbReference>
<proteinExistence type="predicted"/>
<keyword evidence="3 6" id="KW-0812">Transmembrane</keyword>
<dbReference type="PANTHER" id="PTHR45649">
    <property type="entry name" value="AMINO-ACID PERMEASE BAT1"/>
    <property type="match status" value="1"/>
</dbReference>
<dbReference type="OrthoDB" id="3257095at2759"/>
<evidence type="ECO:0000256" key="2">
    <source>
        <dbReference type="ARBA" id="ARBA00022448"/>
    </source>
</evidence>
<evidence type="ECO:0000256" key="5">
    <source>
        <dbReference type="ARBA" id="ARBA00023136"/>
    </source>
</evidence>
<dbReference type="Pfam" id="PF13520">
    <property type="entry name" value="AA_permease_2"/>
    <property type="match status" value="1"/>
</dbReference>
<dbReference type="GO" id="GO:0022857">
    <property type="term" value="F:transmembrane transporter activity"/>
    <property type="evidence" value="ECO:0007669"/>
    <property type="project" value="InterPro"/>
</dbReference>
<comment type="caution">
    <text evidence="7">The sequence shown here is derived from an EMBL/GenBank/DDBJ whole genome shotgun (WGS) entry which is preliminary data.</text>
</comment>
<gene>
    <name evidence="7" type="ORF">D9619_008813</name>
</gene>
<evidence type="ECO:0000256" key="3">
    <source>
        <dbReference type="ARBA" id="ARBA00022692"/>
    </source>
</evidence>
<evidence type="ECO:0000313" key="8">
    <source>
        <dbReference type="Proteomes" id="UP000567179"/>
    </source>
</evidence>
<accession>A0A8H5BB48</accession>